<reference evidence="1 3" key="1">
    <citation type="submission" date="2020-07" db="EMBL/GenBank/DDBJ databases">
        <title>Comparative genomics of pyrophilous fungi reveals a link between fire events and developmental genes.</title>
        <authorList>
            <consortium name="DOE Joint Genome Institute"/>
            <person name="Steindorff A.S."/>
            <person name="Carver A."/>
            <person name="Calhoun S."/>
            <person name="Stillman K."/>
            <person name="Liu H."/>
            <person name="Lipzen A."/>
            <person name="Pangilinan J."/>
            <person name="Labutti K."/>
            <person name="Bruns T.D."/>
            <person name="Grigoriev I.V."/>
        </authorList>
    </citation>
    <scope>NUCLEOTIDE SEQUENCE [LARGE SCALE GENOMIC DNA]</scope>
    <source>
        <strain evidence="1 3">CBS 144469</strain>
    </source>
</reference>
<organism evidence="1 3">
    <name type="scientific">Ephemerocybe angulata</name>
    <dbReference type="NCBI Taxonomy" id="980116"/>
    <lineage>
        <taxon>Eukaryota</taxon>
        <taxon>Fungi</taxon>
        <taxon>Dikarya</taxon>
        <taxon>Basidiomycota</taxon>
        <taxon>Agaricomycotina</taxon>
        <taxon>Agaricomycetes</taxon>
        <taxon>Agaricomycetidae</taxon>
        <taxon>Agaricales</taxon>
        <taxon>Agaricineae</taxon>
        <taxon>Psathyrellaceae</taxon>
        <taxon>Ephemerocybe</taxon>
    </lineage>
</organism>
<dbReference type="Proteomes" id="UP000521943">
    <property type="component" value="Unassembled WGS sequence"/>
</dbReference>
<evidence type="ECO:0000313" key="3">
    <source>
        <dbReference type="Proteomes" id="UP000521943"/>
    </source>
</evidence>
<proteinExistence type="predicted"/>
<protein>
    <submittedName>
        <fullName evidence="1">Uncharacterized protein</fullName>
    </submittedName>
</protein>
<gene>
    <name evidence="1" type="ORF">DFP72DRAFT_886424</name>
    <name evidence="2" type="ORF">DFP72DRAFT_886445</name>
</gene>
<evidence type="ECO:0000313" key="1">
    <source>
        <dbReference type="EMBL" id="KAF6758789.1"/>
    </source>
</evidence>
<sequence>MRRARADLDGNRTRLDGIQKHESIFRTAGACTPVSGMHPRPLEYLKMHKEWTDAGVLRSSTGYHTSVSETHMGASSSLRAVPCPKPTGLRITYAHIVHRVRSHVPQRHCATYPLPYVENARAVRRSRPDEYICYLRTSGSLFWPLGLSR</sequence>
<keyword evidence="3" id="KW-1185">Reference proteome</keyword>
<accession>A0A8H6I6H0</accession>
<dbReference type="EMBL" id="JACGCI010000017">
    <property type="protein sequence ID" value="KAF6758789.1"/>
    <property type="molecule type" value="Genomic_DNA"/>
</dbReference>
<dbReference type="AlphaFoldDB" id="A0A8H6I6H0"/>
<comment type="caution">
    <text evidence="1">The sequence shown here is derived from an EMBL/GenBank/DDBJ whole genome shotgun (WGS) entry which is preliminary data.</text>
</comment>
<name>A0A8H6I6H0_9AGAR</name>
<evidence type="ECO:0000313" key="2">
    <source>
        <dbReference type="EMBL" id="KAF6758793.1"/>
    </source>
</evidence>
<dbReference type="EMBL" id="JACGCI010000017">
    <property type="protein sequence ID" value="KAF6758793.1"/>
    <property type="molecule type" value="Genomic_DNA"/>
</dbReference>